<reference evidence="2" key="1">
    <citation type="journal article" date="2015" name="Nature">
        <title>Complex archaea that bridge the gap between prokaryotes and eukaryotes.</title>
        <authorList>
            <person name="Spang A."/>
            <person name="Saw J.H."/>
            <person name="Jorgensen S.L."/>
            <person name="Zaremba-Niedzwiedzka K."/>
            <person name="Martijn J."/>
            <person name="Lind A.E."/>
            <person name="van Eijk R."/>
            <person name="Schleper C."/>
            <person name="Guy L."/>
            <person name="Ettema T.J."/>
        </authorList>
    </citation>
    <scope>NUCLEOTIDE SEQUENCE</scope>
</reference>
<dbReference type="GO" id="GO:0005524">
    <property type="term" value="F:ATP binding"/>
    <property type="evidence" value="ECO:0007669"/>
    <property type="project" value="InterPro"/>
</dbReference>
<dbReference type="EMBL" id="LAZR01069377">
    <property type="protein sequence ID" value="KKK47821.1"/>
    <property type="molecule type" value="Genomic_DNA"/>
</dbReference>
<dbReference type="InterPro" id="IPR013509">
    <property type="entry name" value="RNR_lsu_N"/>
</dbReference>
<proteinExistence type="predicted"/>
<evidence type="ECO:0000259" key="1">
    <source>
        <dbReference type="Pfam" id="PF00317"/>
    </source>
</evidence>
<organism evidence="2">
    <name type="scientific">marine sediment metagenome</name>
    <dbReference type="NCBI Taxonomy" id="412755"/>
    <lineage>
        <taxon>unclassified sequences</taxon>
        <taxon>metagenomes</taxon>
        <taxon>ecological metagenomes</taxon>
    </lineage>
</organism>
<dbReference type="SUPFAM" id="SSF48168">
    <property type="entry name" value="R1 subunit of ribonucleotide reductase, N-terminal domain"/>
    <property type="match status" value="1"/>
</dbReference>
<evidence type="ECO:0000313" key="2">
    <source>
        <dbReference type="EMBL" id="KKK47821.1"/>
    </source>
</evidence>
<dbReference type="GO" id="GO:0004748">
    <property type="term" value="F:ribonucleoside-diphosphate reductase activity, thioredoxin disulfide as acceptor"/>
    <property type="evidence" value="ECO:0007669"/>
    <property type="project" value="InterPro"/>
</dbReference>
<sequence>MSKAASKFDLTPNALKVLEKRYLKKGDNGEPAETPEDLFRRVAACVAASDRAFGKSDAEVREVE</sequence>
<dbReference type="GO" id="GO:0009263">
    <property type="term" value="P:deoxyribonucleotide biosynthetic process"/>
    <property type="evidence" value="ECO:0007669"/>
    <property type="project" value="InterPro"/>
</dbReference>
<feature type="non-terminal residue" evidence="2">
    <location>
        <position position="64"/>
    </location>
</feature>
<name>A0A0F8YIE9_9ZZZZ</name>
<dbReference type="Pfam" id="PF00317">
    <property type="entry name" value="Ribonuc_red_lgN"/>
    <property type="match status" value="1"/>
</dbReference>
<accession>A0A0F8YIE9</accession>
<dbReference type="AlphaFoldDB" id="A0A0F8YIE9"/>
<feature type="domain" description="Ribonucleotide reductase large subunit N-terminal" evidence="1">
    <location>
        <begin position="9"/>
        <end position="51"/>
    </location>
</feature>
<gene>
    <name evidence="2" type="ORF">LCGC14_3151310</name>
</gene>
<dbReference type="InterPro" id="IPR008926">
    <property type="entry name" value="RNR_R1-su_N"/>
</dbReference>
<dbReference type="Gene3D" id="3.20.70.20">
    <property type="match status" value="1"/>
</dbReference>
<comment type="caution">
    <text evidence="2">The sequence shown here is derived from an EMBL/GenBank/DDBJ whole genome shotgun (WGS) entry which is preliminary data.</text>
</comment>
<protein>
    <recommendedName>
        <fullName evidence="1">Ribonucleotide reductase large subunit N-terminal domain-containing protein</fullName>
    </recommendedName>
</protein>